<keyword evidence="1" id="KW-0436">Ligase</keyword>
<keyword evidence="3 4" id="KW-0067">ATP-binding</keyword>
<evidence type="ECO:0000256" key="3">
    <source>
        <dbReference type="ARBA" id="ARBA00022840"/>
    </source>
</evidence>
<dbReference type="Pfam" id="PF18130">
    <property type="entry name" value="ATPgrasp_N"/>
    <property type="match status" value="1"/>
</dbReference>
<dbReference type="Gene3D" id="3.30.470.20">
    <property type="entry name" value="ATP-grasp fold, B domain"/>
    <property type="match status" value="1"/>
</dbReference>
<name>A0A345XMK9_9ACTN</name>
<dbReference type="GO" id="GO:0046872">
    <property type="term" value="F:metal ion binding"/>
    <property type="evidence" value="ECO:0007669"/>
    <property type="project" value="InterPro"/>
</dbReference>
<dbReference type="EMBL" id="CP031320">
    <property type="protein sequence ID" value="AXK32875.1"/>
    <property type="molecule type" value="Genomic_DNA"/>
</dbReference>
<dbReference type="InterPro" id="IPR041472">
    <property type="entry name" value="BL00235/CARNS1_N"/>
</dbReference>
<evidence type="ECO:0000256" key="1">
    <source>
        <dbReference type="ARBA" id="ARBA00022598"/>
    </source>
</evidence>
<evidence type="ECO:0000313" key="7">
    <source>
        <dbReference type="Proteomes" id="UP000254425"/>
    </source>
</evidence>
<dbReference type="Pfam" id="PF13535">
    <property type="entry name" value="ATP-grasp_4"/>
    <property type="match status" value="1"/>
</dbReference>
<dbReference type="InterPro" id="IPR052032">
    <property type="entry name" value="ATP-dep_AA_Ligase"/>
</dbReference>
<dbReference type="KEGG" id="sarm:DVA86_09660"/>
<reference evidence="6 7" key="1">
    <citation type="submission" date="2018-07" db="EMBL/GenBank/DDBJ databases">
        <title>Draft genome of the type strain Streptomyces armeniacus ATCC 15676.</title>
        <authorList>
            <person name="Labana P."/>
            <person name="Gosse J.T."/>
            <person name="Boddy C.N."/>
        </authorList>
    </citation>
    <scope>NUCLEOTIDE SEQUENCE [LARGE SCALE GENOMIC DNA]</scope>
    <source>
        <strain evidence="6 7">ATCC 15676</strain>
    </source>
</reference>
<dbReference type="GO" id="GO:0016874">
    <property type="term" value="F:ligase activity"/>
    <property type="evidence" value="ECO:0007669"/>
    <property type="project" value="UniProtKB-KW"/>
</dbReference>
<gene>
    <name evidence="6" type="ORF">DVA86_09660</name>
</gene>
<dbReference type="AlphaFoldDB" id="A0A345XMK9"/>
<organism evidence="6 7">
    <name type="scientific">Streptomyces armeniacus</name>
    <dbReference type="NCBI Taxonomy" id="83291"/>
    <lineage>
        <taxon>Bacteria</taxon>
        <taxon>Bacillati</taxon>
        <taxon>Actinomycetota</taxon>
        <taxon>Actinomycetes</taxon>
        <taxon>Kitasatosporales</taxon>
        <taxon>Streptomycetaceae</taxon>
        <taxon>Streptomyces</taxon>
    </lineage>
</organism>
<dbReference type="Proteomes" id="UP000254425">
    <property type="component" value="Chromosome"/>
</dbReference>
<dbReference type="InterPro" id="IPR011761">
    <property type="entry name" value="ATP-grasp"/>
</dbReference>
<dbReference type="SUPFAM" id="SSF56059">
    <property type="entry name" value="Glutathione synthetase ATP-binding domain-like"/>
    <property type="match status" value="1"/>
</dbReference>
<protein>
    <submittedName>
        <fullName evidence="6">ATP-grasp domain-containing protein</fullName>
    </submittedName>
</protein>
<dbReference type="PROSITE" id="PS50975">
    <property type="entry name" value="ATP_GRASP"/>
    <property type="match status" value="1"/>
</dbReference>
<feature type="domain" description="ATP-grasp" evidence="5">
    <location>
        <begin position="141"/>
        <end position="345"/>
    </location>
</feature>
<dbReference type="PANTHER" id="PTHR43585:SF2">
    <property type="entry name" value="ATP-GRASP ENZYME FSQD"/>
    <property type="match status" value="1"/>
</dbReference>
<dbReference type="PANTHER" id="PTHR43585">
    <property type="entry name" value="FUMIPYRROLE BIOSYNTHESIS PROTEIN C"/>
    <property type="match status" value="1"/>
</dbReference>
<accession>A0A345XMK9</accession>
<dbReference type="Gene3D" id="3.40.50.20">
    <property type="match status" value="1"/>
</dbReference>
<evidence type="ECO:0000259" key="5">
    <source>
        <dbReference type="PROSITE" id="PS50975"/>
    </source>
</evidence>
<keyword evidence="7" id="KW-1185">Reference proteome</keyword>
<dbReference type="InterPro" id="IPR040570">
    <property type="entry name" value="LAL_C2"/>
</dbReference>
<dbReference type="Pfam" id="PF18603">
    <property type="entry name" value="LAL_C2"/>
    <property type="match status" value="1"/>
</dbReference>
<keyword evidence="2 4" id="KW-0547">Nucleotide-binding</keyword>
<sequence length="434" mass="45448">MSVTTMATGLPTRLSRAMNIGTDPCGAGVLVVEPMGNAGRFLVDAADRLGVRLYAATHKDIHDSYSPSLRSALAGVCETDLADTPRALEDMEDFCRRHSVAGVAACWELLTPLAALLARRLGLPGNDPALAHAARNKILMGEAFAAAGVPAPRWTAVRDSAQARGAVAERGLGWPLVVKPAEQGGSWGVSVLDGPDQLDAAMAAAQRHTYAQPHGLRLDTRVLAQEYIPGEEFSCDTIVADEVAYPLPVVRKDTTSGAHRIETGHTCPAGLAPSTARLVRHTAARAALAVGIRNGIAHTEVKIPPGAEVAFVLETGARLPGGNLCEVVETATGVSEAVAYLQTVLGRVPDTAPTRTDAAAIRFLLPRSGGRLRRVSVPEVSGTHSELHLGAGDTVPEPEDSSCRIGQVVARAGTVAEARRLAEDVAARTRVEVS</sequence>
<evidence type="ECO:0000313" key="6">
    <source>
        <dbReference type="EMBL" id="AXK32875.1"/>
    </source>
</evidence>
<dbReference type="GO" id="GO:0005524">
    <property type="term" value="F:ATP binding"/>
    <property type="evidence" value="ECO:0007669"/>
    <property type="project" value="UniProtKB-UniRule"/>
</dbReference>
<evidence type="ECO:0000256" key="2">
    <source>
        <dbReference type="ARBA" id="ARBA00022741"/>
    </source>
</evidence>
<proteinExistence type="predicted"/>
<evidence type="ECO:0000256" key="4">
    <source>
        <dbReference type="PROSITE-ProRule" id="PRU00409"/>
    </source>
</evidence>